<accession>A0AAW5QUF4</accession>
<keyword evidence="1" id="KW-0812">Transmembrane</keyword>
<keyword evidence="1" id="KW-1133">Transmembrane helix</keyword>
<proteinExistence type="predicted"/>
<keyword evidence="3" id="KW-1185">Reference proteome</keyword>
<protein>
    <recommendedName>
        <fullName evidence="4">DUF3311 domain-containing protein</fullName>
    </recommendedName>
</protein>
<feature type="transmembrane region" description="Helical" evidence="1">
    <location>
        <begin position="44"/>
        <end position="65"/>
    </location>
</feature>
<sequence length="90" mass="10000">MTNDRDPDLERRRFSDAAMVLPFAGVFLLMPPFIQIFATDSALAGIPLIVLYLFAVWFALILIAWRLAGPLRRAMQTAPHSTSETAPPEA</sequence>
<comment type="caution">
    <text evidence="2">The sequence shown here is derived from an EMBL/GenBank/DDBJ whole genome shotgun (WGS) entry which is preliminary data.</text>
</comment>
<reference evidence="2 3" key="1">
    <citation type="submission" date="2022-04" db="EMBL/GenBank/DDBJ databases">
        <authorList>
            <person name="Ye Y.-Q."/>
            <person name="Du Z.-J."/>
        </authorList>
    </citation>
    <scope>NUCLEOTIDE SEQUENCE [LARGE SCALE GENOMIC DNA]</scope>
    <source>
        <strain evidence="2 3">A6E488</strain>
    </source>
</reference>
<dbReference type="Proteomes" id="UP001320898">
    <property type="component" value="Unassembled WGS sequence"/>
</dbReference>
<name>A0AAW5QUF4_9HYPH</name>
<dbReference type="RefSeq" id="WP_261614095.1">
    <property type="nucleotide sequence ID" value="NZ_JALIDZ010000001.1"/>
</dbReference>
<gene>
    <name evidence="2" type="ORF">MUB46_01515</name>
</gene>
<dbReference type="EMBL" id="JALIDZ010000001">
    <property type="protein sequence ID" value="MCT8970529.1"/>
    <property type="molecule type" value="Genomic_DNA"/>
</dbReference>
<dbReference type="AlphaFoldDB" id="A0AAW5QUF4"/>
<evidence type="ECO:0008006" key="4">
    <source>
        <dbReference type="Google" id="ProtNLM"/>
    </source>
</evidence>
<evidence type="ECO:0000313" key="3">
    <source>
        <dbReference type="Proteomes" id="UP001320898"/>
    </source>
</evidence>
<evidence type="ECO:0000313" key="2">
    <source>
        <dbReference type="EMBL" id="MCT8970529.1"/>
    </source>
</evidence>
<keyword evidence="1" id="KW-0472">Membrane</keyword>
<evidence type="ECO:0000256" key="1">
    <source>
        <dbReference type="SAM" id="Phobius"/>
    </source>
</evidence>
<feature type="transmembrane region" description="Helical" evidence="1">
    <location>
        <begin position="20"/>
        <end position="38"/>
    </location>
</feature>
<organism evidence="2 3">
    <name type="scientific">Microbaculum marinisediminis</name>
    <dbReference type="NCBI Taxonomy" id="2931392"/>
    <lineage>
        <taxon>Bacteria</taxon>
        <taxon>Pseudomonadati</taxon>
        <taxon>Pseudomonadota</taxon>
        <taxon>Alphaproteobacteria</taxon>
        <taxon>Hyphomicrobiales</taxon>
        <taxon>Tepidamorphaceae</taxon>
        <taxon>Microbaculum</taxon>
    </lineage>
</organism>